<dbReference type="AlphaFoldDB" id="A0A377XBH4"/>
<feature type="domain" description="NIT" evidence="1">
    <location>
        <begin position="37"/>
        <end position="263"/>
    </location>
</feature>
<name>A0A377XBH4_KLEPN</name>
<evidence type="ECO:0000259" key="1">
    <source>
        <dbReference type="PROSITE" id="PS50906"/>
    </source>
</evidence>
<reference evidence="2 3" key="1">
    <citation type="submission" date="2018-06" db="EMBL/GenBank/DDBJ databases">
        <authorList>
            <consortium name="Pathogen Informatics"/>
            <person name="Doyle S."/>
        </authorList>
    </citation>
    <scope>NUCLEOTIDE SEQUENCE [LARGE SCALE GENOMIC DNA]</scope>
    <source>
        <strain evidence="2 3">NCTC5047</strain>
    </source>
</reference>
<sequence length="263" mass="28578">MNNTTGHAHDATAWLQLARRLQKQQLQQLSQLGELASQLSALVHMLQCERGASNIYLCSGGLLYTAEWRAGGALVDERLALFYASLERARAVAGSALCWRIARAVDELAQLPALRAQIGRRQIAAEAATEQFSRVIRHLLNIAPQLNDSIDDPPVAGRMVALYSFMQGKELVGQERALGALGFTRGEFSDSLRQQLVDRIDGQQPCFDSFQALGSPATVQLFRTQCHAGLDIEQLRRIACTRQPAADGGGNGAALVWSANPTA</sequence>
<accession>A0A377XBH4</accession>
<dbReference type="InterPro" id="IPR010910">
    <property type="entry name" value="Nitrate/nitrite_sensing_bac"/>
</dbReference>
<dbReference type="EMBL" id="UGLH01000004">
    <property type="protein sequence ID" value="STT73346.1"/>
    <property type="molecule type" value="Genomic_DNA"/>
</dbReference>
<protein>
    <submittedName>
        <fullName evidence="2">Response regulator NasT</fullName>
    </submittedName>
</protein>
<dbReference type="PROSITE" id="PS50906">
    <property type="entry name" value="NIT"/>
    <property type="match status" value="1"/>
</dbReference>
<dbReference type="Pfam" id="PF08376">
    <property type="entry name" value="NIT"/>
    <property type="match status" value="1"/>
</dbReference>
<dbReference type="Proteomes" id="UP000254340">
    <property type="component" value="Unassembled WGS sequence"/>
</dbReference>
<evidence type="ECO:0000313" key="2">
    <source>
        <dbReference type="EMBL" id="STT73346.1"/>
    </source>
</evidence>
<dbReference type="InterPro" id="IPR013587">
    <property type="entry name" value="Nitrate/nitrite_sensing"/>
</dbReference>
<proteinExistence type="predicted"/>
<gene>
    <name evidence="2" type="ORF">NCTC5047_01044</name>
</gene>
<organism evidence="2 3">
    <name type="scientific">Klebsiella pneumoniae</name>
    <dbReference type="NCBI Taxonomy" id="573"/>
    <lineage>
        <taxon>Bacteria</taxon>
        <taxon>Pseudomonadati</taxon>
        <taxon>Pseudomonadota</taxon>
        <taxon>Gammaproteobacteria</taxon>
        <taxon>Enterobacterales</taxon>
        <taxon>Enterobacteriaceae</taxon>
        <taxon>Klebsiella/Raoultella group</taxon>
        <taxon>Klebsiella</taxon>
        <taxon>Klebsiella pneumoniae complex</taxon>
    </lineage>
</organism>
<evidence type="ECO:0000313" key="3">
    <source>
        <dbReference type="Proteomes" id="UP000254340"/>
    </source>
</evidence>